<dbReference type="PRINTS" id="PR00412">
    <property type="entry name" value="EPOXHYDRLASE"/>
</dbReference>
<dbReference type="Gene3D" id="3.40.50.1820">
    <property type="entry name" value="alpha/beta hydrolase"/>
    <property type="match status" value="1"/>
</dbReference>
<evidence type="ECO:0000259" key="2">
    <source>
        <dbReference type="Pfam" id="PF00561"/>
    </source>
</evidence>
<keyword evidence="4" id="KW-1185">Reference proteome</keyword>
<dbReference type="AlphaFoldDB" id="A0A6C2C2Z1"/>
<dbReference type="OrthoDB" id="9773293at2"/>
<reference evidence="3 4" key="1">
    <citation type="submission" date="2019-01" db="EMBL/GenBank/DDBJ databases">
        <title>Weissella sp. nov., a novel lactic acid bacterium isolated from animal feces.</title>
        <authorList>
            <person name="Wang L.-T."/>
        </authorList>
    </citation>
    <scope>NUCLEOTIDE SEQUENCE [LARGE SCALE GENOMIC DNA]</scope>
    <source>
        <strain evidence="3 4">8H-2</strain>
    </source>
</reference>
<evidence type="ECO:0000256" key="1">
    <source>
        <dbReference type="ARBA" id="ARBA00022801"/>
    </source>
</evidence>
<name>A0A6C2C2Z1_9LACO</name>
<dbReference type="SUPFAM" id="SSF53474">
    <property type="entry name" value="alpha/beta-Hydrolases"/>
    <property type="match status" value="1"/>
</dbReference>
<comment type="caution">
    <text evidence="3">The sequence shown here is derived from an EMBL/GenBank/DDBJ whole genome shotgun (WGS) entry which is preliminary data.</text>
</comment>
<dbReference type="InterPro" id="IPR000639">
    <property type="entry name" value="Epox_hydrolase-like"/>
</dbReference>
<keyword evidence="1 3" id="KW-0378">Hydrolase</keyword>
<gene>
    <name evidence="3" type="ORF">ESZ50_11010</name>
</gene>
<dbReference type="InterPro" id="IPR029058">
    <property type="entry name" value="AB_hydrolase_fold"/>
</dbReference>
<evidence type="ECO:0000313" key="4">
    <source>
        <dbReference type="Proteomes" id="UP000371977"/>
    </source>
</evidence>
<dbReference type="RefSeq" id="WP_148623945.1">
    <property type="nucleotide sequence ID" value="NZ_SDGZ01000028.1"/>
</dbReference>
<sequence length="279" mass="31708">MSVVNIKTLKINNLDFTVREAGKQNDGDLVIFLHGFPESSLMWEHTLSELADKGYYAVAFDQRGYSLGAIPNGISEYSMEKLASDVTELAKVLGYQSFHLVGHDIGAVVGWTVVAKHPKQVKSWTALSVPNWPAYLWSLENDPAQKGKGAYVHRFQEPDKPEQVVAANDFEVLRTLWNGFNDDIVKKYIKMFSQPGVLTGVINWYRALFQTKNNIEYDGIETNTELIWGNQDLAISRASVERNEQYMSGQYRFVEIDAGHWLTEFNTEEIERLIIDHIG</sequence>
<dbReference type="InterPro" id="IPR000073">
    <property type="entry name" value="AB_hydrolase_1"/>
</dbReference>
<dbReference type="PANTHER" id="PTHR43329">
    <property type="entry name" value="EPOXIDE HYDROLASE"/>
    <property type="match status" value="1"/>
</dbReference>
<organism evidence="3 4">
    <name type="scientific">Weissella muntiaci</name>
    <dbReference type="NCBI Taxonomy" id="2508881"/>
    <lineage>
        <taxon>Bacteria</taxon>
        <taxon>Bacillati</taxon>
        <taxon>Bacillota</taxon>
        <taxon>Bacilli</taxon>
        <taxon>Lactobacillales</taxon>
        <taxon>Lactobacillaceae</taxon>
        <taxon>Weissella</taxon>
    </lineage>
</organism>
<feature type="domain" description="AB hydrolase-1" evidence="2">
    <location>
        <begin position="29"/>
        <end position="265"/>
    </location>
</feature>
<evidence type="ECO:0000313" key="3">
    <source>
        <dbReference type="EMBL" id="TYC47876.1"/>
    </source>
</evidence>
<dbReference type="GO" id="GO:0016787">
    <property type="term" value="F:hydrolase activity"/>
    <property type="evidence" value="ECO:0007669"/>
    <property type="project" value="UniProtKB-KW"/>
</dbReference>
<dbReference type="Pfam" id="PF00561">
    <property type="entry name" value="Abhydrolase_1"/>
    <property type="match status" value="1"/>
</dbReference>
<protein>
    <submittedName>
        <fullName evidence="3">Alpha/beta hydrolase</fullName>
    </submittedName>
</protein>
<proteinExistence type="predicted"/>
<accession>A0A6C2C2Z1</accession>
<dbReference type="EMBL" id="SDGZ01000028">
    <property type="protein sequence ID" value="TYC47876.1"/>
    <property type="molecule type" value="Genomic_DNA"/>
</dbReference>
<dbReference type="Proteomes" id="UP000371977">
    <property type="component" value="Unassembled WGS sequence"/>
</dbReference>